<organism evidence="2 3">
    <name type="scientific">Seminavis robusta</name>
    <dbReference type="NCBI Taxonomy" id="568900"/>
    <lineage>
        <taxon>Eukaryota</taxon>
        <taxon>Sar</taxon>
        <taxon>Stramenopiles</taxon>
        <taxon>Ochrophyta</taxon>
        <taxon>Bacillariophyta</taxon>
        <taxon>Bacillariophyceae</taxon>
        <taxon>Bacillariophycidae</taxon>
        <taxon>Naviculales</taxon>
        <taxon>Naviculaceae</taxon>
        <taxon>Seminavis</taxon>
    </lineage>
</organism>
<protein>
    <submittedName>
        <fullName evidence="2">Uncharacterized protein</fullName>
    </submittedName>
</protein>
<reference evidence="2" key="1">
    <citation type="submission" date="2020-06" db="EMBL/GenBank/DDBJ databases">
        <authorList>
            <consortium name="Plant Systems Biology data submission"/>
        </authorList>
    </citation>
    <scope>NUCLEOTIDE SEQUENCE</scope>
    <source>
        <strain evidence="2">D6</strain>
    </source>
</reference>
<evidence type="ECO:0000256" key="1">
    <source>
        <dbReference type="SAM" id="MobiDB-lite"/>
    </source>
</evidence>
<evidence type="ECO:0000313" key="2">
    <source>
        <dbReference type="EMBL" id="CAB9528073.1"/>
    </source>
</evidence>
<dbReference type="InterPro" id="IPR032675">
    <property type="entry name" value="LRR_dom_sf"/>
</dbReference>
<dbReference type="AlphaFoldDB" id="A0A9N8HZ12"/>
<accession>A0A9N8HZ12</accession>
<feature type="compositionally biased region" description="Basic and acidic residues" evidence="1">
    <location>
        <begin position="133"/>
        <end position="160"/>
    </location>
</feature>
<feature type="compositionally biased region" description="Polar residues" evidence="1">
    <location>
        <begin position="656"/>
        <end position="666"/>
    </location>
</feature>
<feature type="compositionally biased region" description="Basic and acidic residues" evidence="1">
    <location>
        <begin position="1"/>
        <end position="29"/>
    </location>
</feature>
<proteinExistence type="predicted"/>
<keyword evidence="3" id="KW-1185">Reference proteome</keyword>
<feature type="compositionally biased region" description="Basic and acidic residues" evidence="1">
    <location>
        <begin position="78"/>
        <end position="94"/>
    </location>
</feature>
<feature type="region of interest" description="Disordered" evidence="1">
    <location>
        <begin position="1"/>
        <end position="160"/>
    </location>
</feature>
<name>A0A9N8HZ12_9STRA</name>
<dbReference type="Gene3D" id="3.80.10.10">
    <property type="entry name" value="Ribonuclease Inhibitor"/>
    <property type="match status" value="1"/>
</dbReference>
<dbReference type="Proteomes" id="UP001153069">
    <property type="component" value="Unassembled WGS sequence"/>
</dbReference>
<feature type="compositionally biased region" description="Basic residues" evidence="1">
    <location>
        <begin position="667"/>
        <end position="684"/>
    </location>
</feature>
<dbReference type="SUPFAM" id="SSF52047">
    <property type="entry name" value="RNI-like"/>
    <property type="match status" value="1"/>
</dbReference>
<feature type="compositionally biased region" description="Polar residues" evidence="1">
    <location>
        <begin position="111"/>
        <end position="129"/>
    </location>
</feature>
<comment type="caution">
    <text evidence="2">The sequence shown here is derived from an EMBL/GenBank/DDBJ whole genome shotgun (WGS) entry which is preliminary data.</text>
</comment>
<evidence type="ECO:0000313" key="3">
    <source>
        <dbReference type="Proteomes" id="UP001153069"/>
    </source>
</evidence>
<sequence>MSDNRRQHYHRDNHNQHQRWESPRGDRPPSRPRRGQWGNHFNPNDGRYNDGPPLHDPPRVSSEGLLPGRWEAPSHSSSGREDSSRGRHHDDRPPRSGLESLPPGRWEHPPNHSSSANHPLDGSSDTRASGRQPESDRNNAHELRSQPERALSEHDRSDEARRNDSIDFTVLFVAIDNPVPTSNWTVSKSQPLEMALMAKADLETVKTRYELYPEALTEQLFANVLKCGAKPGVVGFLAKQRPALIDERALELAVAQGPGPDRPTESEIIALAEINPELLVPKGPDYEIPACLCSVLSWKYSQEFSKNMFGVMAGKTTVSQVVLPYDLTLARRLPSARDNSSTKRNALDLTAVAGMAPMLDGKALKSVEIPGENWELNAFLEVVRRIVSNKSIQTVVLGFPELSHDQLGDSLCFNTETWKRMLSQWKPVFLVLNFARCPNSPLAVSFLEQCLKSMPRLEGLDLGFDTDVDAAVPTICRCLRDDASITILSLVVRSDTTAKGLDPILKALDTCRISGFGCAIEENHPDKCKGYHEILLNILQNNTRLEYVDFRDCLTDDNPNGDNCLKVGPSQDLLPFYTALNACGREYARSQEAVNAHFLDLLEMVQMSELCLHADPVPAGPQDAELMFGQSVRKRPATEEDRFNILYGLLRENPAKWSQSPNTSQRASRKSARCGSKRKHSALS</sequence>
<gene>
    <name evidence="2" type="ORF">SEMRO_2143_G316231.1</name>
</gene>
<dbReference type="EMBL" id="CAICTM010002141">
    <property type="protein sequence ID" value="CAB9528073.1"/>
    <property type="molecule type" value="Genomic_DNA"/>
</dbReference>
<feature type="region of interest" description="Disordered" evidence="1">
    <location>
        <begin position="655"/>
        <end position="684"/>
    </location>
</feature>